<organism evidence="2">
    <name type="scientific">Corethron hystrix</name>
    <dbReference type="NCBI Taxonomy" id="216773"/>
    <lineage>
        <taxon>Eukaryota</taxon>
        <taxon>Sar</taxon>
        <taxon>Stramenopiles</taxon>
        <taxon>Ochrophyta</taxon>
        <taxon>Bacillariophyta</taxon>
        <taxon>Coscinodiscophyceae</taxon>
        <taxon>Corethrophycidae</taxon>
        <taxon>Corethrales</taxon>
        <taxon>Corethraceae</taxon>
        <taxon>Corethron</taxon>
    </lineage>
</organism>
<sequence>MTADPPIKMAVPWCRLLFPMLCLSFARDSVGMTIDSTEIKTNKDHTPTLGRGYSFATGMFYSKCISVGELTETTMDYKYNLHEFNFAISFEYESKLQKDTERSSGAQQAITSLSQQTNTGGNFNKSFIWAIMELDKYYTSIDESSVSFDPNVQAMMDRNDLIGVLASCGPMFTRAMRRNSELFAQFEFKSTSASVRKSFSYKMVDNIGGGGEKESLTRGRMSAYAQHSKLKITIKGFGLDLGAKNVRSLIVVDLENFGVVMDAAFQTLSNPTVGQISSVEVIPWMSLPSFQGSLVAFDHTSTKIVEVSGPPVTRVETVIPPMLKQAYFLANAQFLTKINNLNSIREKMVFQLSSCQRVLWTMNPSTLCHRAVIEKKRSSYKS</sequence>
<reference evidence="2" key="1">
    <citation type="submission" date="2021-01" db="EMBL/GenBank/DDBJ databases">
        <authorList>
            <person name="Corre E."/>
            <person name="Pelletier E."/>
            <person name="Niang G."/>
            <person name="Scheremetjew M."/>
            <person name="Finn R."/>
            <person name="Kale V."/>
            <person name="Holt S."/>
            <person name="Cochrane G."/>
            <person name="Meng A."/>
            <person name="Brown T."/>
            <person name="Cohen L."/>
        </authorList>
    </citation>
    <scope>NUCLEOTIDE SEQUENCE</scope>
    <source>
        <strain evidence="2">308</strain>
    </source>
</reference>
<feature type="chain" id="PRO_5031120468" evidence="1">
    <location>
        <begin position="32"/>
        <end position="382"/>
    </location>
</feature>
<name>A0A7S1BMX1_9STRA</name>
<proteinExistence type="predicted"/>
<accession>A0A7S1BMX1</accession>
<feature type="signal peptide" evidence="1">
    <location>
        <begin position="1"/>
        <end position="31"/>
    </location>
</feature>
<protein>
    <submittedName>
        <fullName evidence="2">Uncharacterized protein</fullName>
    </submittedName>
</protein>
<evidence type="ECO:0000256" key="1">
    <source>
        <dbReference type="SAM" id="SignalP"/>
    </source>
</evidence>
<gene>
    <name evidence="2" type="ORF">CHYS00102_LOCUS19693</name>
</gene>
<evidence type="ECO:0000313" key="2">
    <source>
        <dbReference type="EMBL" id="CAD8892485.1"/>
    </source>
</evidence>
<dbReference type="AlphaFoldDB" id="A0A7S1BMX1"/>
<keyword evidence="1" id="KW-0732">Signal</keyword>
<dbReference type="EMBL" id="HBFR01027260">
    <property type="protein sequence ID" value="CAD8892485.1"/>
    <property type="molecule type" value="Transcribed_RNA"/>
</dbReference>